<evidence type="ECO:0008006" key="3">
    <source>
        <dbReference type="Google" id="ProtNLM"/>
    </source>
</evidence>
<evidence type="ECO:0000313" key="2">
    <source>
        <dbReference type="Proteomes" id="UP001303046"/>
    </source>
</evidence>
<protein>
    <recommendedName>
        <fullName evidence="3">CARD domain-containing protein</fullName>
    </recommendedName>
</protein>
<name>A0ABR1CI07_NECAM</name>
<sequence>MEEAHRGLRLCAGATSLALAMESKEKPFANFIHEHKNTAIMCQERLSPDSLNFEVLQILVNDDARECFRQLPKSRRQRDCSMRGTLECLVCGISTRKIESATGDLSQEKGLMRALRGQLRRDRENESKEIVQRLLLCLESGEPQHFSELAAMQLDRMDFRIPGIPFLKPNRETEQRIARRLGLMSYAAIEQRREKHLKKFLDVRERLLEERNLKEVNSTTQSSRTTQIPSKERMAIVRNLLRNARENELRIYASLLADGNFARLAELEKIKNANNTLSGILRSKKLMKATLSSKDRKTFVYYESPRMNGSDASFRPGTVPEPQEKKGVVSNYYTQKYFVRRGRNPTKVRASPQKGLLDAQRIKILKEDKNLTIPIQALGLKKVYRGQSLPLSGSKTLFFTPKIHMKSSLKGSADISMVAPIHTPSNNEETTPLDAPQQFHYIVNNIDEAGSSAIFRISECDLNNSSLFLNNTNTLSKNLQFKTNSTAQITLPINSSDESEVKKILVSHRSLRKHCLEYGAYITKKAELEDPSCHTVLPSTESIDSYLHQAHSRSENNRLACHALLDELKDACSTLGKCCPSTKRCEKQLQVPSLQQRLQHAIDRLIIQHNICERNMLETLRLIQDFEDVKR</sequence>
<comment type="caution">
    <text evidence="1">The sequence shown here is derived from an EMBL/GenBank/DDBJ whole genome shotgun (WGS) entry which is preliminary data.</text>
</comment>
<reference evidence="1 2" key="1">
    <citation type="submission" date="2023-08" db="EMBL/GenBank/DDBJ databases">
        <title>A Necator americanus chromosomal reference genome.</title>
        <authorList>
            <person name="Ilik V."/>
            <person name="Petrzelkova K.J."/>
            <person name="Pardy F."/>
            <person name="Fuh T."/>
            <person name="Niatou-Singa F.S."/>
            <person name="Gouil Q."/>
            <person name="Baker L."/>
            <person name="Ritchie M.E."/>
            <person name="Jex A.R."/>
            <person name="Gazzola D."/>
            <person name="Li H."/>
            <person name="Toshio Fujiwara R."/>
            <person name="Zhan B."/>
            <person name="Aroian R.V."/>
            <person name="Pafco B."/>
            <person name="Schwarz E.M."/>
        </authorList>
    </citation>
    <scope>NUCLEOTIDE SEQUENCE [LARGE SCALE GENOMIC DNA]</scope>
    <source>
        <strain evidence="1 2">Aroian</strain>
        <tissue evidence="1">Whole animal</tissue>
    </source>
</reference>
<proteinExistence type="predicted"/>
<evidence type="ECO:0000313" key="1">
    <source>
        <dbReference type="EMBL" id="KAK6737540.1"/>
    </source>
</evidence>
<accession>A0ABR1CI07</accession>
<dbReference type="EMBL" id="JAVFWL010000002">
    <property type="protein sequence ID" value="KAK6737540.1"/>
    <property type="molecule type" value="Genomic_DNA"/>
</dbReference>
<keyword evidence="2" id="KW-1185">Reference proteome</keyword>
<gene>
    <name evidence="1" type="primary">Necator_chrII.g7736</name>
    <name evidence="1" type="ORF">RB195_019942</name>
</gene>
<organism evidence="1 2">
    <name type="scientific">Necator americanus</name>
    <name type="common">Human hookworm</name>
    <dbReference type="NCBI Taxonomy" id="51031"/>
    <lineage>
        <taxon>Eukaryota</taxon>
        <taxon>Metazoa</taxon>
        <taxon>Ecdysozoa</taxon>
        <taxon>Nematoda</taxon>
        <taxon>Chromadorea</taxon>
        <taxon>Rhabditida</taxon>
        <taxon>Rhabditina</taxon>
        <taxon>Rhabditomorpha</taxon>
        <taxon>Strongyloidea</taxon>
        <taxon>Ancylostomatidae</taxon>
        <taxon>Bunostominae</taxon>
        <taxon>Necator</taxon>
    </lineage>
</organism>
<dbReference type="Proteomes" id="UP001303046">
    <property type="component" value="Unassembled WGS sequence"/>
</dbReference>